<dbReference type="EMBL" id="CP034298">
    <property type="protein sequence ID" value="QHH08146.1"/>
    <property type="molecule type" value="Genomic_DNA"/>
</dbReference>
<dbReference type="Proteomes" id="UP000464718">
    <property type="component" value="Chromosome i"/>
</dbReference>
<name>A0AAX1FLA0_VIBPH</name>
<evidence type="ECO:0000313" key="2">
    <source>
        <dbReference type="Proteomes" id="UP000464718"/>
    </source>
</evidence>
<dbReference type="AlphaFoldDB" id="A0AAX1FLA0"/>
<protein>
    <recommendedName>
        <fullName evidence="3">Transposase</fullName>
    </recommendedName>
</protein>
<gene>
    <name evidence="1" type="ORF">EHC69_01595</name>
</gene>
<sequence>MCRAIKQVTRAKQSEKECQNAKFSWASLNIPVLEAA</sequence>
<evidence type="ECO:0008006" key="3">
    <source>
        <dbReference type="Google" id="ProtNLM"/>
    </source>
</evidence>
<evidence type="ECO:0000313" key="1">
    <source>
        <dbReference type="EMBL" id="QHH08146.1"/>
    </source>
</evidence>
<reference evidence="1 2" key="1">
    <citation type="submission" date="2018-12" db="EMBL/GenBank/DDBJ databases">
        <title>Genomic insights into the evolutionary origins and pathogenicity of five Vibrio parahaemolyticus strains isolated from the shrimp with acute hepatopancreatic necrosis disease (AHPND).</title>
        <authorList>
            <person name="Yang Q."/>
            <person name="Dong X."/>
            <person name="Xie G."/>
            <person name="Fu S."/>
            <person name="Zou P."/>
            <person name="Sun J."/>
            <person name="Wang Y."/>
            <person name="Huang J."/>
        </authorList>
    </citation>
    <scope>NUCLEOTIDE SEQUENCE [LARGE SCALE GENOMIC DNA]</scope>
    <source>
        <strain evidence="1 2">20160303005-1</strain>
    </source>
</reference>
<proteinExistence type="predicted"/>
<accession>A0AAX1FLA0</accession>
<organism evidence="1 2">
    <name type="scientific">Vibrio parahaemolyticus</name>
    <dbReference type="NCBI Taxonomy" id="670"/>
    <lineage>
        <taxon>Bacteria</taxon>
        <taxon>Pseudomonadati</taxon>
        <taxon>Pseudomonadota</taxon>
        <taxon>Gammaproteobacteria</taxon>
        <taxon>Vibrionales</taxon>
        <taxon>Vibrionaceae</taxon>
        <taxon>Vibrio</taxon>
    </lineage>
</organism>